<dbReference type="RefSeq" id="WP_184815683.1">
    <property type="nucleotide sequence ID" value="NZ_JACHJQ010000010.1"/>
</dbReference>
<organism evidence="1 2">
    <name type="scientific">Actinophytocola algeriensis</name>
    <dbReference type="NCBI Taxonomy" id="1768010"/>
    <lineage>
        <taxon>Bacteria</taxon>
        <taxon>Bacillati</taxon>
        <taxon>Actinomycetota</taxon>
        <taxon>Actinomycetes</taxon>
        <taxon>Pseudonocardiales</taxon>
        <taxon>Pseudonocardiaceae</taxon>
    </lineage>
</organism>
<proteinExistence type="predicted"/>
<accession>A0A7W7QDL0</accession>
<dbReference type="AlphaFoldDB" id="A0A7W7QDL0"/>
<protein>
    <recommendedName>
        <fullName evidence="3">Transcriptional regulator</fullName>
    </recommendedName>
</protein>
<reference evidence="1 2" key="1">
    <citation type="submission" date="2020-08" db="EMBL/GenBank/DDBJ databases">
        <title>Genomic Encyclopedia of Type Strains, Phase III (KMG-III): the genomes of soil and plant-associated and newly described type strains.</title>
        <authorList>
            <person name="Whitman W."/>
        </authorList>
    </citation>
    <scope>NUCLEOTIDE SEQUENCE [LARGE SCALE GENOMIC DNA]</scope>
    <source>
        <strain evidence="1 2">CECT 8960</strain>
    </source>
</reference>
<name>A0A7W7QDL0_9PSEU</name>
<comment type="caution">
    <text evidence="1">The sequence shown here is derived from an EMBL/GenBank/DDBJ whole genome shotgun (WGS) entry which is preliminary data.</text>
</comment>
<evidence type="ECO:0000313" key="1">
    <source>
        <dbReference type="EMBL" id="MBB4911687.1"/>
    </source>
</evidence>
<dbReference type="EMBL" id="JACHJQ010000010">
    <property type="protein sequence ID" value="MBB4911687.1"/>
    <property type="molecule type" value="Genomic_DNA"/>
</dbReference>
<dbReference type="Proteomes" id="UP000520767">
    <property type="component" value="Unassembled WGS sequence"/>
</dbReference>
<evidence type="ECO:0000313" key="2">
    <source>
        <dbReference type="Proteomes" id="UP000520767"/>
    </source>
</evidence>
<evidence type="ECO:0008006" key="3">
    <source>
        <dbReference type="Google" id="ProtNLM"/>
    </source>
</evidence>
<gene>
    <name evidence="1" type="ORF">FHR82_007957</name>
</gene>
<keyword evidence="2" id="KW-1185">Reference proteome</keyword>
<sequence>MTEMPRQAQVLVLETFPAVLAHAIARSGLRLDHLCDRLSERGARVSLTTLNHWRRGQVRPDLAVSAADITVLEDVLGLATGRLSGLLLPSRR</sequence>